<evidence type="ECO:0000313" key="1">
    <source>
        <dbReference type="EMBL" id="TWU18858.1"/>
    </source>
</evidence>
<organism evidence="1 2">
    <name type="scientific">Allorhodopirellula heiligendammensis</name>
    <dbReference type="NCBI Taxonomy" id="2714739"/>
    <lineage>
        <taxon>Bacteria</taxon>
        <taxon>Pseudomonadati</taxon>
        <taxon>Planctomycetota</taxon>
        <taxon>Planctomycetia</taxon>
        <taxon>Pirellulales</taxon>
        <taxon>Pirellulaceae</taxon>
        <taxon>Allorhodopirellula</taxon>
    </lineage>
</organism>
<reference evidence="1 2" key="1">
    <citation type="journal article" date="2020" name="Antonie Van Leeuwenhoek">
        <title>Rhodopirellula heiligendammensis sp. nov., Rhodopirellula pilleata sp. nov., and Rhodopirellula solitaria sp. nov. isolated from natural or artificial marine surfaces in Northern Germany and California, USA, and emended description of the genus Rhodopirellula.</title>
        <authorList>
            <person name="Kallscheuer N."/>
            <person name="Wiegand S."/>
            <person name="Jogler M."/>
            <person name="Boedeker C."/>
            <person name="Peeters S.H."/>
            <person name="Rast P."/>
            <person name="Heuer A."/>
            <person name="Jetten M.S.M."/>
            <person name="Rohde M."/>
            <person name="Jogler C."/>
        </authorList>
    </citation>
    <scope>NUCLEOTIDE SEQUENCE [LARGE SCALE GENOMIC DNA]</scope>
    <source>
        <strain evidence="1 2">Poly21</strain>
    </source>
</reference>
<keyword evidence="2" id="KW-1185">Reference proteome</keyword>
<proteinExistence type="predicted"/>
<sequence>MTRRAKPTKKFRKDDLSPSELIRSALSKCKKAELIDFLVEFSKQHLEVQRELEARLNVEKPVSLVVNDIETAIALATDFDERRMNYNFDYDHESYEAVEKGLKKLIEHGELEEAKRLSLELMKRGSYQVACSDEGLMSYEIEDCLKPVIKAVKRAGGKQAKQWAAEMIRADEVGFIGDAEFGKLAGLKS</sequence>
<name>A0A5C6C3X1_9BACT</name>
<dbReference type="EMBL" id="SJPU01000001">
    <property type="protein sequence ID" value="TWU18858.1"/>
    <property type="molecule type" value="Genomic_DNA"/>
</dbReference>
<dbReference type="Proteomes" id="UP000319908">
    <property type="component" value="Unassembled WGS sequence"/>
</dbReference>
<gene>
    <name evidence="1" type="ORF">Poly21_10250</name>
</gene>
<evidence type="ECO:0000313" key="2">
    <source>
        <dbReference type="Proteomes" id="UP000319908"/>
    </source>
</evidence>
<protein>
    <submittedName>
        <fullName evidence="1">Uncharacterized protein</fullName>
    </submittedName>
</protein>
<comment type="caution">
    <text evidence="1">The sequence shown here is derived from an EMBL/GenBank/DDBJ whole genome shotgun (WGS) entry which is preliminary data.</text>
</comment>
<dbReference type="AlphaFoldDB" id="A0A5C6C3X1"/>
<accession>A0A5C6C3X1</accession>
<dbReference type="RefSeq" id="WP_146405822.1">
    <property type="nucleotide sequence ID" value="NZ_SJPU01000001.1"/>
</dbReference>
<dbReference type="OrthoDB" id="264666at2"/>